<dbReference type="EMBL" id="KZ503150">
    <property type="protein sequence ID" value="PKU68041.1"/>
    <property type="molecule type" value="Genomic_DNA"/>
</dbReference>
<evidence type="ECO:0000313" key="3">
    <source>
        <dbReference type="EMBL" id="PKU68041.1"/>
    </source>
</evidence>
<sequence>MNEEMKSKANGSMQRAQTMDRVNGDGPNWILIAGGALLSTLSIRIGCKLKQALEAKGLNKDSRGNKSTAKPRLGGCQLHSNLYPFAPDKDCCYHFISGHANGGVQIKQVSDNPISKEPELSLPLVKISAAELNKDSNGGTLWASSPELLELPHKPFHHSTGSDSPSISESGSDIYTKREVINKLRQQLKRRDEMIMDMQNQIADLQNSLCTQMSQVVQTQSQLDSANQELFESEREIQRLRKVIANHCILKSNSPEKLTSVANWRPETANGFPDTVNDLDLHCFGLQKVKGDEDRVLLLKKELGDLSAVIEGKDFLLQSYQEQKRELCSTIKALEHRLESHQQNIF</sequence>
<dbReference type="PANTHER" id="PTHR34462:SF1">
    <property type="entry name" value="OS05G0587400 PROTEIN"/>
    <property type="match status" value="1"/>
</dbReference>
<accession>A0A2I0VX99</accession>
<feature type="coiled-coil region" evidence="1">
    <location>
        <begin position="181"/>
        <end position="243"/>
    </location>
</feature>
<feature type="coiled-coil region" evidence="1">
    <location>
        <begin position="317"/>
        <end position="344"/>
    </location>
</feature>
<reference evidence="3 4" key="2">
    <citation type="journal article" date="2017" name="Nature">
        <title>The Apostasia genome and the evolution of orchids.</title>
        <authorList>
            <person name="Zhang G.Q."/>
            <person name="Liu K.W."/>
            <person name="Li Z."/>
            <person name="Lohaus R."/>
            <person name="Hsiao Y.Y."/>
            <person name="Niu S.C."/>
            <person name="Wang J.Y."/>
            <person name="Lin Y.C."/>
            <person name="Xu Q."/>
            <person name="Chen L.J."/>
            <person name="Yoshida K."/>
            <person name="Fujiwara S."/>
            <person name="Wang Z.W."/>
            <person name="Zhang Y.Q."/>
            <person name="Mitsuda N."/>
            <person name="Wang M."/>
            <person name="Liu G.H."/>
            <person name="Pecoraro L."/>
            <person name="Huang H.X."/>
            <person name="Xiao X.J."/>
            <person name="Lin M."/>
            <person name="Wu X.Y."/>
            <person name="Wu W.L."/>
            <person name="Chen Y.Y."/>
            <person name="Chang S.B."/>
            <person name="Sakamoto S."/>
            <person name="Ohme-Takagi M."/>
            <person name="Yagi M."/>
            <person name="Zeng S.J."/>
            <person name="Shen C.Y."/>
            <person name="Yeh C.M."/>
            <person name="Luo Y.B."/>
            <person name="Tsai W.C."/>
            <person name="Van de Peer Y."/>
            <person name="Liu Z.J."/>
        </authorList>
    </citation>
    <scope>NUCLEOTIDE SEQUENCE [LARGE SCALE GENOMIC DNA]</scope>
    <source>
        <tissue evidence="3">The whole plant</tissue>
    </source>
</reference>
<keyword evidence="4" id="KW-1185">Reference proteome</keyword>
<evidence type="ECO:0000256" key="2">
    <source>
        <dbReference type="SAM" id="MobiDB-lite"/>
    </source>
</evidence>
<gene>
    <name evidence="3" type="ORF">MA16_Dca026294</name>
</gene>
<evidence type="ECO:0000313" key="4">
    <source>
        <dbReference type="Proteomes" id="UP000233837"/>
    </source>
</evidence>
<proteinExistence type="predicted"/>
<organism evidence="3 4">
    <name type="scientific">Dendrobium catenatum</name>
    <dbReference type="NCBI Taxonomy" id="906689"/>
    <lineage>
        <taxon>Eukaryota</taxon>
        <taxon>Viridiplantae</taxon>
        <taxon>Streptophyta</taxon>
        <taxon>Embryophyta</taxon>
        <taxon>Tracheophyta</taxon>
        <taxon>Spermatophyta</taxon>
        <taxon>Magnoliopsida</taxon>
        <taxon>Liliopsida</taxon>
        <taxon>Asparagales</taxon>
        <taxon>Orchidaceae</taxon>
        <taxon>Epidendroideae</taxon>
        <taxon>Malaxideae</taxon>
        <taxon>Dendrobiinae</taxon>
        <taxon>Dendrobium</taxon>
    </lineage>
</organism>
<evidence type="ECO:0000256" key="1">
    <source>
        <dbReference type="SAM" id="Coils"/>
    </source>
</evidence>
<dbReference type="OrthoDB" id="1883104at2759"/>
<name>A0A2I0VX99_9ASPA</name>
<dbReference type="PANTHER" id="PTHR34462">
    <property type="entry name" value="OS05G0587400 PROTEIN"/>
    <property type="match status" value="1"/>
</dbReference>
<reference evidence="3 4" key="1">
    <citation type="journal article" date="2016" name="Sci. Rep.">
        <title>The Dendrobium catenatum Lindl. genome sequence provides insights into polysaccharide synthase, floral development and adaptive evolution.</title>
        <authorList>
            <person name="Zhang G.Q."/>
            <person name="Xu Q."/>
            <person name="Bian C."/>
            <person name="Tsai W.C."/>
            <person name="Yeh C.M."/>
            <person name="Liu K.W."/>
            <person name="Yoshida K."/>
            <person name="Zhang L.S."/>
            <person name="Chang S.B."/>
            <person name="Chen F."/>
            <person name="Shi Y."/>
            <person name="Su Y.Y."/>
            <person name="Zhang Y.Q."/>
            <person name="Chen L.J."/>
            <person name="Yin Y."/>
            <person name="Lin M."/>
            <person name="Huang H."/>
            <person name="Deng H."/>
            <person name="Wang Z.W."/>
            <person name="Zhu S.L."/>
            <person name="Zhao X."/>
            <person name="Deng C."/>
            <person name="Niu S.C."/>
            <person name="Huang J."/>
            <person name="Wang M."/>
            <person name="Liu G.H."/>
            <person name="Yang H.J."/>
            <person name="Xiao X.J."/>
            <person name="Hsiao Y.Y."/>
            <person name="Wu W.L."/>
            <person name="Chen Y.Y."/>
            <person name="Mitsuda N."/>
            <person name="Ohme-Takagi M."/>
            <person name="Luo Y.B."/>
            <person name="Van de Peer Y."/>
            <person name="Liu Z.J."/>
        </authorList>
    </citation>
    <scope>NUCLEOTIDE SEQUENCE [LARGE SCALE GENOMIC DNA]</scope>
    <source>
        <tissue evidence="3">The whole plant</tissue>
    </source>
</reference>
<protein>
    <submittedName>
        <fullName evidence="3">Uncharacterized protein</fullName>
    </submittedName>
</protein>
<dbReference type="Proteomes" id="UP000233837">
    <property type="component" value="Unassembled WGS sequence"/>
</dbReference>
<dbReference type="AlphaFoldDB" id="A0A2I0VX99"/>
<feature type="region of interest" description="Disordered" evidence="2">
    <location>
        <begin position="1"/>
        <end position="20"/>
    </location>
</feature>
<keyword evidence="1" id="KW-0175">Coiled coil</keyword>